<keyword evidence="1" id="KW-1133">Transmembrane helix</keyword>
<comment type="caution">
    <text evidence="2">The sequence shown here is derived from an EMBL/GenBank/DDBJ whole genome shotgun (WGS) entry which is preliminary data.</text>
</comment>
<name>A0ABV6SB02_9SPHN</name>
<dbReference type="EMBL" id="JBHLTM010000067">
    <property type="protein sequence ID" value="MFC0686417.1"/>
    <property type="molecule type" value="Genomic_DNA"/>
</dbReference>
<evidence type="ECO:0000313" key="2">
    <source>
        <dbReference type="EMBL" id="MFC0686417.1"/>
    </source>
</evidence>
<evidence type="ECO:0000313" key="3">
    <source>
        <dbReference type="Proteomes" id="UP001589858"/>
    </source>
</evidence>
<dbReference type="Proteomes" id="UP001589858">
    <property type="component" value="Unassembled WGS sequence"/>
</dbReference>
<proteinExistence type="predicted"/>
<accession>A0ABV6SB02</accession>
<evidence type="ECO:0000256" key="1">
    <source>
        <dbReference type="SAM" id="Phobius"/>
    </source>
</evidence>
<keyword evidence="1" id="KW-0812">Transmembrane</keyword>
<feature type="transmembrane region" description="Helical" evidence="1">
    <location>
        <begin position="71"/>
        <end position="91"/>
    </location>
</feature>
<protein>
    <recommendedName>
        <fullName evidence="4">Holin</fullName>
    </recommendedName>
</protein>
<dbReference type="RefSeq" id="WP_267223880.1">
    <property type="nucleotide sequence ID" value="NZ_JAPCWC010000028.1"/>
</dbReference>
<keyword evidence="1" id="KW-0472">Membrane</keyword>
<feature type="transmembrane region" description="Helical" evidence="1">
    <location>
        <begin position="37"/>
        <end position="59"/>
    </location>
</feature>
<evidence type="ECO:0008006" key="4">
    <source>
        <dbReference type="Google" id="ProtNLM"/>
    </source>
</evidence>
<gene>
    <name evidence="2" type="ORF">ACFFF8_17670</name>
</gene>
<feature type="transmembrane region" description="Helical" evidence="1">
    <location>
        <begin position="97"/>
        <end position="118"/>
    </location>
</feature>
<reference evidence="2 3" key="1">
    <citation type="submission" date="2024-09" db="EMBL/GenBank/DDBJ databases">
        <authorList>
            <person name="Sun Q."/>
            <person name="Mori K."/>
        </authorList>
    </citation>
    <scope>NUCLEOTIDE SEQUENCE [LARGE SCALE GENOMIC DNA]</scope>
    <source>
        <strain evidence="2 3">CICC 11035S</strain>
    </source>
</reference>
<sequence length="149" mass="15612">MIATPIPFSKFAAAWLPTLAVTATVNPTPRLADAFVFTAGGVTLPPVTCILGALGIALARPLARKREAGNGLGAFVLVTVIMLLVVELWVIESQPNALFAFVIAIGLGFSGYSLIELAGAEVTGFVKRVFKISETTPREPGDKTEDPSS</sequence>
<keyword evidence="3" id="KW-1185">Reference proteome</keyword>
<organism evidence="2 3">
    <name type="scientific">Novosphingobium clariflavum</name>
    <dbReference type="NCBI Taxonomy" id="2029884"/>
    <lineage>
        <taxon>Bacteria</taxon>
        <taxon>Pseudomonadati</taxon>
        <taxon>Pseudomonadota</taxon>
        <taxon>Alphaproteobacteria</taxon>
        <taxon>Sphingomonadales</taxon>
        <taxon>Sphingomonadaceae</taxon>
        <taxon>Novosphingobium</taxon>
    </lineage>
</organism>